<dbReference type="OrthoDB" id="5949373at2"/>
<feature type="region of interest" description="Disordered" evidence="1">
    <location>
        <begin position="74"/>
        <end position="118"/>
    </location>
</feature>
<reference evidence="3" key="1">
    <citation type="submission" date="2015-07" db="EMBL/GenBank/DDBJ databases">
        <title>Discovery of a poly(ethylene terephthalate assimilation.</title>
        <authorList>
            <person name="Yoshida S."/>
            <person name="Hiraga K."/>
            <person name="Takehana T."/>
            <person name="Taniguchi I."/>
            <person name="Yamaji H."/>
            <person name="Maeda Y."/>
            <person name="Toyohara K."/>
            <person name="Miyamoto K."/>
            <person name="Kimura Y."/>
            <person name="Oda K."/>
        </authorList>
    </citation>
    <scope>NUCLEOTIDE SEQUENCE [LARGE SCALE GENOMIC DNA]</scope>
    <source>
        <strain evidence="3">NBRC 110686 / TISTR 2288 / 201-F6</strain>
    </source>
</reference>
<accession>A0A0K8P7T3</accession>
<dbReference type="Proteomes" id="UP000037660">
    <property type="component" value="Unassembled WGS sequence"/>
</dbReference>
<dbReference type="Pfam" id="PF11828">
    <property type="entry name" value="DUF3348"/>
    <property type="match status" value="3"/>
</dbReference>
<dbReference type="InterPro" id="IPR021783">
    <property type="entry name" value="DUF3348"/>
</dbReference>
<dbReference type="EMBL" id="BBYR01000085">
    <property type="protein sequence ID" value="GAP38708.1"/>
    <property type="molecule type" value="Genomic_DNA"/>
</dbReference>
<feature type="region of interest" description="Disordered" evidence="1">
    <location>
        <begin position="134"/>
        <end position="174"/>
    </location>
</feature>
<feature type="compositionally biased region" description="Low complexity" evidence="1">
    <location>
        <begin position="271"/>
        <end position="283"/>
    </location>
</feature>
<feature type="region of interest" description="Disordered" evidence="1">
    <location>
        <begin position="253"/>
        <end position="298"/>
    </location>
</feature>
<reference evidence="2 3" key="2">
    <citation type="journal article" date="2016" name="Science">
        <title>A bacterium that degrades and assimilates poly(ethylene terephthalate).</title>
        <authorList>
            <person name="Yoshida S."/>
            <person name="Hiraga K."/>
            <person name="Takehana T."/>
            <person name="Taniguchi I."/>
            <person name="Yamaji H."/>
            <person name="Maeda Y."/>
            <person name="Toyohara K."/>
            <person name="Miyamoto K."/>
            <person name="Kimura Y."/>
            <person name="Oda K."/>
        </authorList>
    </citation>
    <scope>NUCLEOTIDE SEQUENCE [LARGE SCALE GENOMIC DNA]</scope>
    <source>
        <strain evidence="3">NBRC 110686 / TISTR 2288 / 201-F6</strain>
    </source>
</reference>
<evidence type="ECO:0000256" key="1">
    <source>
        <dbReference type="SAM" id="MobiDB-lite"/>
    </source>
</evidence>
<gene>
    <name evidence="2" type="ORF">ISF6_5261</name>
</gene>
<feature type="compositionally biased region" description="Gly residues" evidence="1">
    <location>
        <begin position="159"/>
        <end position="168"/>
    </location>
</feature>
<evidence type="ECO:0008006" key="4">
    <source>
        <dbReference type="Google" id="ProtNLM"/>
    </source>
</evidence>
<dbReference type="AlphaFoldDB" id="A0A0K8P7T3"/>
<keyword evidence="3" id="KW-1185">Reference proteome</keyword>
<dbReference type="RefSeq" id="WP_054022559.1">
    <property type="nucleotide sequence ID" value="NZ_BBYR01000085.1"/>
</dbReference>
<sequence length="355" mass="35652">MVQARRSVGPSRLPLVALLGQLGGDGATAPRPDFADTLGQWLGWTEAIALAAALEGPVGAGATAPRSGAAAAARQPAAAAAEPQPASSAAAAHPAASAAGGARPRARPGHGAPTPDDPAALLRELRRERLQLEAAIDDEADGDASPGPAGRHGRPPGPGGSALPGPGGSAPPVALDPAAEFTVCRHRYLAQRQRIEQAVAGLRARLRATLARRGPAAARLAAVDAVMERAIGAQEQRLLALLPAWLEQQFRRRLQGGGGGPGASVSTGVHGAASGASDARGGSPLPPPARAAAPAAATAAPAATARPAWLQQYEADQRAVLHAELDLRFLPVEALLEALHPAPPAVPAPVSPPIR</sequence>
<evidence type="ECO:0000313" key="2">
    <source>
        <dbReference type="EMBL" id="GAP38708.1"/>
    </source>
</evidence>
<proteinExistence type="predicted"/>
<evidence type="ECO:0000313" key="3">
    <source>
        <dbReference type="Proteomes" id="UP000037660"/>
    </source>
</evidence>
<name>A0A0K8P7T3_PISS1</name>
<protein>
    <recommendedName>
        <fullName evidence="4">DUF3348 domain-containing protein</fullName>
    </recommendedName>
</protein>
<comment type="caution">
    <text evidence="2">The sequence shown here is derived from an EMBL/GenBank/DDBJ whole genome shotgun (WGS) entry which is preliminary data.</text>
</comment>
<dbReference type="STRING" id="1547922.ISF6_5261"/>
<organism evidence="2 3">
    <name type="scientific">Piscinibacter sakaiensis</name>
    <name type="common">Ideonella sakaiensis</name>
    <dbReference type="NCBI Taxonomy" id="1547922"/>
    <lineage>
        <taxon>Bacteria</taxon>
        <taxon>Pseudomonadati</taxon>
        <taxon>Pseudomonadota</taxon>
        <taxon>Betaproteobacteria</taxon>
        <taxon>Burkholderiales</taxon>
        <taxon>Sphaerotilaceae</taxon>
        <taxon>Piscinibacter</taxon>
    </lineage>
</organism>